<accession>A0AAW1Y6Y7</accession>
<reference evidence="2 3" key="1">
    <citation type="journal article" date="2023" name="G3 (Bethesda)">
        <title>A chromosome-length genome assembly and annotation of blackberry (Rubus argutus, cv. 'Hillquist').</title>
        <authorList>
            <person name="Bruna T."/>
            <person name="Aryal R."/>
            <person name="Dudchenko O."/>
            <person name="Sargent D.J."/>
            <person name="Mead D."/>
            <person name="Buti M."/>
            <person name="Cavallini A."/>
            <person name="Hytonen T."/>
            <person name="Andres J."/>
            <person name="Pham M."/>
            <person name="Weisz D."/>
            <person name="Mascagni F."/>
            <person name="Usai G."/>
            <person name="Natali L."/>
            <person name="Bassil N."/>
            <person name="Fernandez G.E."/>
            <person name="Lomsadze A."/>
            <person name="Armour M."/>
            <person name="Olukolu B."/>
            <person name="Poorten T."/>
            <person name="Britton C."/>
            <person name="Davik J."/>
            <person name="Ashrafi H."/>
            <person name="Aiden E.L."/>
            <person name="Borodovsky M."/>
            <person name="Worthington M."/>
        </authorList>
    </citation>
    <scope>NUCLEOTIDE SEQUENCE [LARGE SCALE GENOMIC DNA]</scope>
    <source>
        <strain evidence="2">PI 553951</strain>
    </source>
</reference>
<proteinExistence type="predicted"/>
<dbReference type="Proteomes" id="UP001457282">
    <property type="component" value="Unassembled WGS sequence"/>
</dbReference>
<comment type="caution">
    <text evidence="2">The sequence shown here is derived from an EMBL/GenBank/DDBJ whole genome shotgun (WGS) entry which is preliminary data.</text>
</comment>
<organism evidence="2 3">
    <name type="scientific">Rubus argutus</name>
    <name type="common">Southern blackberry</name>
    <dbReference type="NCBI Taxonomy" id="59490"/>
    <lineage>
        <taxon>Eukaryota</taxon>
        <taxon>Viridiplantae</taxon>
        <taxon>Streptophyta</taxon>
        <taxon>Embryophyta</taxon>
        <taxon>Tracheophyta</taxon>
        <taxon>Spermatophyta</taxon>
        <taxon>Magnoliopsida</taxon>
        <taxon>eudicotyledons</taxon>
        <taxon>Gunneridae</taxon>
        <taxon>Pentapetalae</taxon>
        <taxon>rosids</taxon>
        <taxon>fabids</taxon>
        <taxon>Rosales</taxon>
        <taxon>Rosaceae</taxon>
        <taxon>Rosoideae</taxon>
        <taxon>Rosoideae incertae sedis</taxon>
        <taxon>Rubus</taxon>
    </lineage>
</organism>
<gene>
    <name evidence="2" type="ORF">M0R45_010075</name>
</gene>
<evidence type="ECO:0000256" key="1">
    <source>
        <dbReference type="SAM" id="MobiDB-lite"/>
    </source>
</evidence>
<name>A0AAW1Y6Y7_RUBAR</name>
<dbReference type="AlphaFoldDB" id="A0AAW1Y6Y7"/>
<dbReference type="EMBL" id="JBEDUW010000002">
    <property type="protein sequence ID" value="KAK9944511.1"/>
    <property type="molecule type" value="Genomic_DNA"/>
</dbReference>
<sequence length="92" mass="9947">MEVSSGAQGFVVFENSRTSLALCLLDCSDTQQGAQTRAVAETKDQEGGSSGKASLPTRVSMERSDEMIAWSWANRSAQRHLSCIHVGWARDG</sequence>
<keyword evidence="3" id="KW-1185">Reference proteome</keyword>
<evidence type="ECO:0000313" key="3">
    <source>
        <dbReference type="Proteomes" id="UP001457282"/>
    </source>
</evidence>
<feature type="region of interest" description="Disordered" evidence="1">
    <location>
        <begin position="36"/>
        <end position="58"/>
    </location>
</feature>
<evidence type="ECO:0000313" key="2">
    <source>
        <dbReference type="EMBL" id="KAK9944511.1"/>
    </source>
</evidence>
<protein>
    <submittedName>
        <fullName evidence="2">Uncharacterized protein</fullName>
    </submittedName>
</protein>